<keyword evidence="3" id="KW-1185">Reference proteome</keyword>
<feature type="region of interest" description="Disordered" evidence="1">
    <location>
        <begin position="36"/>
        <end position="63"/>
    </location>
</feature>
<accession>A0A0J1BIH4</accession>
<dbReference type="EMBL" id="LECT01000015">
    <property type="protein sequence ID" value="KLU06371.1"/>
    <property type="molecule type" value="Genomic_DNA"/>
</dbReference>
<gene>
    <name evidence="2" type="ORF">RISK_001582</name>
</gene>
<sequence length="63" mass="6907">MNLLLRQARVHATSIGIQRTPSSAGQLATVVTVEPQKRRNAESQNRRIAGASLANARRNAQRD</sequence>
<dbReference type="AlphaFoldDB" id="A0A0J1BIH4"/>
<name>A0A0J1BIH4_RHOIS</name>
<feature type="compositionally biased region" description="Basic and acidic residues" evidence="1">
    <location>
        <begin position="36"/>
        <end position="45"/>
    </location>
</feature>
<dbReference type="Proteomes" id="UP000036367">
    <property type="component" value="Unassembled WGS sequence"/>
</dbReference>
<reference evidence="2" key="1">
    <citation type="submission" date="2015-05" db="EMBL/GenBank/DDBJ databases">
        <title>Permanent draft genome of Rhodopirellula islandicus K833.</title>
        <authorList>
            <person name="Kizina J."/>
            <person name="Richter M."/>
            <person name="Glockner F.O."/>
            <person name="Harder J."/>
        </authorList>
    </citation>
    <scope>NUCLEOTIDE SEQUENCE [LARGE SCALE GENOMIC DNA]</scope>
    <source>
        <strain evidence="2">K833</strain>
    </source>
</reference>
<comment type="caution">
    <text evidence="2">The sequence shown here is derived from an EMBL/GenBank/DDBJ whole genome shotgun (WGS) entry which is preliminary data.</text>
</comment>
<protein>
    <submittedName>
        <fullName evidence="2">Uncharacterized protein</fullName>
    </submittedName>
</protein>
<organism evidence="2 3">
    <name type="scientific">Rhodopirellula islandica</name>
    <dbReference type="NCBI Taxonomy" id="595434"/>
    <lineage>
        <taxon>Bacteria</taxon>
        <taxon>Pseudomonadati</taxon>
        <taxon>Planctomycetota</taxon>
        <taxon>Planctomycetia</taxon>
        <taxon>Pirellulales</taxon>
        <taxon>Pirellulaceae</taxon>
        <taxon>Rhodopirellula</taxon>
    </lineage>
</organism>
<evidence type="ECO:0000313" key="2">
    <source>
        <dbReference type="EMBL" id="KLU06371.1"/>
    </source>
</evidence>
<evidence type="ECO:0000313" key="3">
    <source>
        <dbReference type="Proteomes" id="UP000036367"/>
    </source>
</evidence>
<evidence type="ECO:0000256" key="1">
    <source>
        <dbReference type="SAM" id="MobiDB-lite"/>
    </source>
</evidence>
<proteinExistence type="predicted"/>